<comment type="subcellular location">
    <subcellularLocation>
        <location evidence="1">Endomembrane system</location>
        <topology evidence="1">Multi-pass membrane protein</topology>
    </subcellularLocation>
</comment>
<dbReference type="InterPro" id="IPR051689">
    <property type="entry name" value="Sterol_desaturase/TMEM195"/>
</dbReference>
<evidence type="ECO:0000256" key="5">
    <source>
        <dbReference type="ARBA" id="ARBA00023098"/>
    </source>
</evidence>
<reference evidence="9 10" key="1">
    <citation type="submission" date="2022-10" db="EMBL/GenBank/DDBJ databases">
        <title>Chitinophaga nivalis PC15 sp. nov., isolated from Pyeongchang county, South Korea.</title>
        <authorList>
            <person name="Trinh H.N."/>
        </authorList>
    </citation>
    <scope>NUCLEOTIDE SEQUENCE [LARGE SCALE GENOMIC DNA]</scope>
    <source>
        <strain evidence="9 10">PC14</strain>
    </source>
</reference>
<keyword evidence="10" id="KW-1185">Reference proteome</keyword>
<evidence type="ECO:0000256" key="7">
    <source>
        <dbReference type="SAM" id="Phobius"/>
    </source>
</evidence>
<sequence>MLSNTLPLLLGKIQSVFGYIVLSMVVVEWVVLVISKKMESNREGWVNVLSYVLDTIPYFLLGKIVIFGTMVWMYDMRFFTLGYAWYIWIIAYLVYDFMFWLVHLLGHQVRFFWCIHGVHHTAEEMKLSVAVRGSFVGFLHIPLTIIWLPILGFDPFMLFIVEAIAKLYGLYEHVNDHADRFTGKLKWLETFFVTPSVHRVHHARNGVYLDRNYGETFSCWDRVFGTFQSELPDVYPKYGLLHSTINGKNIFQVQLYLWKDLWLDIARAPKWKDKLKYLIMPPGWNHIDGGKIAAEYRSEAWKAYHAAPKKTHPEKQIYTPDTVPEI</sequence>
<dbReference type="InterPro" id="IPR006694">
    <property type="entry name" value="Fatty_acid_hydroxylase"/>
</dbReference>
<keyword evidence="5" id="KW-0443">Lipid metabolism</keyword>
<feature type="transmembrane region" description="Helical" evidence="7">
    <location>
        <begin position="55"/>
        <end position="73"/>
    </location>
</feature>
<feature type="transmembrane region" description="Helical" evidence="7">
    <location>
        <begin position="16"/>
        <end position="34"/>
    </location>
</feature>
<dbReference type="PANTHER" id="PTHR21624">
    <property type="entry name" value="STEROL DESATURASE-RELATED PROTEIN"/>
    <property type="match status" value="1"/>
</dbReference>
<protein>
    <submittedName>
        <fullName evidence="9">Sterol desaturase family protein</fullName>
    </submittedName>
</protein>
<gene>
    <name evidence="9" type="ORF">OL497_19530</name>
</gene>
<feature type="domain" description="Fatty acid hydroxylase" evidence="8">
    <location>
        <begin position="88"/>
        <end position="226"/>
    </location>
</feature>
<feature type="transmembrane region" description="Helical" evidence="7">
    <location>
        <begin position="127"/>
        <end position="150"/>
    </location>
</feature>
<evidence type="ECO:0000313" key="10">
    <source>
        <dbReference type="Proteomes" id="UP001207742"/>
    </source>
</evidence>
<keyword evidence="2 7" id="KW-0812">Transmembrane</keyword>
<dbReference type="EMBL" id="JAPDNS010000002">
    <property type="protein sequence ID" value="MCW3486102.1"/>
    <property type="molecule type" value="Genomic_DNA"/>
</dbReference>
<dbReference type="PANTHER" id="PTHR21624:SF1">
    <property type="entry name" value="ALKYLGLYCEROL MONOOXYGENASE"/>
    <property type="match status" value="1"/>
</dbReference>
<dbReference type="RefSeq" id="WP_264732917.1">
    <property type="nucleotide sequence ID" value="NZ_JAPDNR010000001.1"/>
</dbReference>
<comment type="caution">
    <text evidence="9">The sequence shown here is derived from an EMBL/GenBank/DDBJ whole genome shotgun (WGS) entry which is preliminary data.</text>
</comment>
<keyword evidence="6 7" id="KW-0472">Membrane</keyword>
<evidence type="ECO:0000256" key="1">
    <source>
        <dbReference type="ARBA" id="ARBA00004127"/>
    </source>
</evidence>
<dbReference type="Pfam" id="PF04116">
    <property type="entry name" value="FA_hydroxylase"/>
    <property type="match status" value="1"/>
</dbReference>
<evidence type="ECO:0000313" key="9">
    <source>
        <dbReference type="EMBL" id="MCW3486102.1"/>
    </source>
</evidence>
<keyword evidence="3 7" id="KW-1133">Transmembrane helix</keyword>
<evidence type="ECO:0000256" key="2">
    <source>
        <dbReference type="ARBA" id="ARBA00022692"/>
    </source>
</evidence>
<proteinExistence type="predicted"/>
<feature type="transmembrane region" description="Helical" evidence="7">
    <location>
        <begin position="85"/>
        <end position="106"/>
    </location>
</feature>
<organism evidence="9 10">
    <name type="scientific">Chitinophaga nivalis</name>
    <dbReference type="NCBI Taxonomy" id="2991709"/>
    <lineage>
        <taxon>Bacteria</taxon>
        <taxon>Pseudomonadati</taxon>
        <taxon>Bacteroidota</taxon>
        <taxon>Chitinophagia</taxon>
        <taxon>Chitinophagales</taxon>
        <taxon>Chitinophagaceae</taxon>
        <taxon>Chitinophaga</taxon>
    </lineage>
</organism>
<evidence type="ECO:0000256" key="6">
    <source>
        <dbReference type="ARBA" id="ARBA00023136"/>
    </source>
</evidence>
<evidence type="ECO:0000259" key="8">
    <source>
        <dbReference type="Pfam" id="PF04116"/>
    </source>
</evidence>
<keyword evidence="4" id="KW-0560">Oxidoreductase</keyword>
<dbReference type="Proteomes" id="UP001207742">
    <property type="component" value="Unassembled WGS sequence"/>
</dbReference>
<accession>A0ABT3IQ54</accession>
<name>A0ABT3IQ54_9BACT</name>
<evidence type="ECO:0000256" key="3">
    <source>
        <dbReference type="ARBA" id="ARBA00022989"/>
    </source>
</evidence>
<evidence type="ECO:0000256" key="4">
    <source>
        <dbReference type="ARBA" id="ARBA00023002"/>
    </source>
</evidence>